<proteinExistence type="predicted"/>
<dbReference type="EMBL" id="FNNO01000024">
    <property type="protein sequence ID" value="SDX66328.1"/>
    <property type="molecule type" value="Genomic_DNA"/>
</dbReference>
<sequence length="147" mass="16433">MTASCKIIASFFFCVLLLASCTKDDGKSVKPEDQLVKYLTGDAGNRVWRIREIYQNRVQTQLTANQLRYTKTYTQTAGQSYTGIFTDADGYSGKWTLTSVAQLVEVITNNPAGDIKTEWIINKLDANAMDVETTNNGTTTRVVYYGF</sequence>
<feature type="signal peptide" evidence="1">
    <location>
        <begin position="1"/>
        <end position="19"/>
    </location>
</feature>
<dbReference type="RefSeq" id="WP_092727001.1">
    <property type="nucleotide sequence ID" value="NZ_FNNO01000024.1"/>
</dbReference>
<evidence type="ECO:0000313" key="2">
    <source>
        <dbReference type="EMBL" id="SDX66328.1"/>
    </source>
</evidence>
<feature type="chain" id="PRO_5036472161" description="Lipocalin-like domain-containing protein" evidence="1">
    <location>
        <begin position="20"/>
        <end position="147"/>
    </location>
</feature>
<evidence type="ECO:0008006" key="4">
    <source>
        <dbReference type="Google" id="ProtNLM"/>
    </source>
</evidence>
<gene>
    <name evidence="2" type="ORF">SAMN05444410_1244</name>
</gene>
<accession>A0A8X8IJ90</accession>
<evidence type="ECO:0000256" key="1">
    <source>
        <dbReference type="SAM" id="SignalP"/>
    </source>
</evidence>
<keyword evidence="1" id="KW-0732">Signal</keyword>
<name>A0A8X8IJ90_9BACT</name>
<organism evidence="2 3">
    <name type="scientific">Hydrobacter penzbergensis</name>
    <dbReference type="NCBI Taxonomy" id="1235997"/>
    <lineage>
        <taxon>Bacteria</taxon>
        <taxon>Pseudomonadati</taxon>
        <taxon>Bacteroidota</taxon>
        <taxon>Chitinophagia</taxon>
        <taxon>Chitinophagales</taxon>
        <taxon>Chitinophagaceae</taxon>
        <taxon>Hydrobacter</taxon>
    </lineage>
</organism>
<comment type="caution">
    <text evidence="2">The sequence shown here is derived from an EMBL/GenBank/DDBJ whole genome shotgun (WGS) entry which is preliminary data.</text>
</comment>
<dbReference type="PROSITE" id="PS51257">
    <property type="entry name" value="PROKAR_LIPOPROTEIN"/>
    <property type="match status" value="1"/>
</dbReference>
<keyword evidence="3" id="KW-1185">Reference proteome</keyword>
<protein>
    <recommendedName>
        <fullName evidence="4">Lipocalin-like domain-containing protein</fullName>
    </recommendedName>
</protein>
<reference evidence="2 3" key="1">
    <citation type="submission" date="2016-10" db="EMBL/GenBank/DDBJ databases">
        <authorList>
            <person name="Varghese N."/>
            <person name="Submissions S."/>
        </authorList>
    </citation>
    <scope>NUCLEOTIDE SEQUENCE [LARGE SCALE GENOMIC DNA]</scope>
    <source>
        <strain evidence="2 3">DSM 25353</strain>
    </source>
</reference>
<dbReference type="Proteomes" id="UP000198711">
    <property type="component" value="Unassembled WGS sequence"/>
</dbReference>
<dbReference type="AlphaFoldDB" id="A0A8X8IJ90"/>
<evidence type="ECO:0000313" key="3">
    <source>
        <dbReference type="Proteomes" id="UP000198711"/>
    </source>
</evidence>